<dbReference type="Proteomes" id="UP000789831">
    <property type="component" value="Unassembled WGS sequence"/>
</dbReference>
<feature type="non-terminal residue" evidence="1">
    <location>
        <position position="46"/>
    </location>
</feature>
<evidence type="ECO:0000313" key="2">
    <source>
        <dbReference type="Proteomes" id="UP000789831"/>
    </source>
</evidence>
<organism evidence="1 2">
    <name type="scientific">Ambispora gerdemannii</name>
    <dbReference type="NCBI Taxonomy" id="144530"/>
    <lineage>
        <taxon>Eukaryota</taxon>
        <taxon>Fungi</taxon>
        <taxon>Fungi incertae sedis</taxon>
        <taxon>Mucoromycota</taxon>
        <taxon>Glomeromycotina</taxon>
        <taxon>Glomeromycetes</taxon>
        <taxon>Archaeosporales</taxon>
        <taxon>Ambisporaceae</taxon>
        <taxon>Ambispora</taxon>
    </lineage>
</organism>
<dbReference type="AlphaFoldDB" id="A0A9N9GQR3"/>
<reference evidence="1" key="1">
    <citation type="submission" date="2021-06" db="EMBL/GenBank/DDBJ databases">
        <authorList>
            <person name="Kallberg Y."/>
            <person name="Tangrot J."/>
            <person name="Rosling A."/>
        </authorList>
    </citation>
    <scope>NUCLEOTIDE SEQUENCE</scope>
    <source>
        <strain evidence="1">MT106</strain>
    </source>
</reference>
<sequence length="46" mass="4755">MVSSYPIPGDAIDTNLGVPGVLNSAWTVGIDSSYRICNKNQDTAGG</sequence>
<proteinExistence type="predicted"/>
<keyword evidence="2" id="KW-1185">Reference proteome</keyword>
<dbReference type="EMBL" id="CAJVPL010003183">
    <property type="protein sequence ID" value="CAG8627846.1"/>
    <property type="molecule type" value="Genomic_DNA"/>
</dbReference>
<gene>
    <name evidence="1" type="ORF">AGERDE_LOCUS10381</name>
</gene>
<protein>
    <submittedName>
        <fullName evidence="1">4741_t:CDS:1</fullName>
    </submittedName>
</protein>
<comment type="caution">
    <text evidence="1">The sequence shown here is derived from an EMBL/GenBank/DDBJ whole genome shotgun (WGS) entry which is preliminary data.</text>
</comment>
<name>A0A9N9GQR3_9GLOM</name>
<evidence type="ECO:0000313" key="1">
    <source>
        <dbReference type="EMBL" id="CAG8627846.1"/>
    </source>
</evidence>
<accession>A0A9N9GQR3</accession>